<dbReference type="EMBL" id="CM020618">
    <property type="protein sequence ID" value="KAK1858615.1"/>
    <property type="molecule type" value="Genomic_DNA"/>
</dbReference>
<comment type="caution">
    <text evidence="1">The sequence shown here is derived from an EMBL/GenBank/DDBJ whole genome shotgun (WGS) entry which is preliminary data.</text>
</comment>
<accession>A0ACC3BL18</accession>
<reference evidence="1" key="1">
    <citation type="submission" date="2019-11" db="EMBL/GenBank/DDBJ databases">
        <title>Nori genome reveals adaptations in red seaweeds to the harsh intertidal environment.</title>
        <authorList>
            <person name="Wang D."/>
            <person name="Mao Y."/>
        </authorList>
    </citation>
    <scope>NUCLEOTIDE SEQUENCE</scope>
    <source>
        <tissue evidence="1">Gametophyte</tissue>
    </source>
</reference>
<evidence type="ECO:0000313" key="1">
    <source>
        <dbReference type="EMBL" id="KAK1858615.1"/>
    </source>
</evidence>
<protein>
    <submittedName>
        <fullName evidence="1">Uncharacterized protein</fullName>
    </submittedName>
</protein>
<gene>
    <name evidence="1" type="ORF">I4F81_001216</name>
</gene>
<name>A0ACC3BL18_PYRYE</name>
<sequence>MTYHSVFGFGREYKPVEADAANEARRLLSTNRFGPIKERLGRVRVVLLDEVSLVNAANMDVMCQLLLCSPLKSSFPPSRFALGDFLQLRPVSGDFDFMAKTWRLLFGDSLLELVTTFRQRDREFVRAIRDARMKQCSQTVLQLVKYCAVDAAKYNTIKSDVIHLMSHRKRVVMHNRSCLEQLCGRLAPVVSLAVDSVALDMDRDMDLPRPDLEAVSFGSRNAALADCVAPKVVSDCLQARIMVTFNWMKHLGVCHGSGGRIVAYQGDGVAVVRFEVRAQPDGVERGQSGFLDCGTPGLR</sequence>
<organism evidence="1 2">
    <name type="scientific">Pyropia yezoensis</name>
    <name type="common">Susabi-nori</name>
    <name type="synonym">Porphyra yezoensis</name>
    <dbReference type="NCBI Taxonomy" id="2788"/>
    <lineage>
        <taxon>Eukaryota</taxon>
        <taxon>Rhodophyta</taxon>
        <taxon>Bangiophyceae</taxon>
        <taxon>Bangiales</taxon>
        <taxon>Bangiaceae</taxon>
        <taxon>Pyropia</taxon>
    </lineage>
</organism>
<evidence type="ECO:0000313" key="2">
    <source>
        <dbReference type="Proteomes" id="UP000798662"/>
    </source>
</evidence>
<keyword evidence="2" id="KW-1185">Reference proteome</keyword>
<dbReference type="Proteomes" id="UP000798662">
    <property type="component" value="Chromosome 1"/>
</dbReference>
<proteinExistence type="predicted"/>